<keyword evidence="4 8" id="KW-0812">Transmembrane</keyword>
<name>A0ABS4FKY5_9BACL</name>
<sequence>MSHITILILRTILMYAVIFVTMRIMGKREIGKLSIFDLAISIMIAEIAAFVLEDVNKPIWEGLAPIIVLVGIQVGLAYLGLKFRNIRLLADGKPSILVSKGKLHRKEMARLRYNLDDLMQQLRGKDIDSLADVEFAILETTGQLTIIPKDKEDAAGSSASSSGSDDQGGVVVSGSEQDSSGSSSTASRSDAEASVGGSQQGISGSNSNPSSSGSGSSTSTGGASSGNGNGQTMSTRSASQEAIIDIPYHKVTYEGMPIPLIMDGKVQDENLKLIDKNRPWLQGEIRKYGFNDFEDVFLCSIDHKGRIYLDGKEQD</sequence>
<feature type="transmembrane region" description="Helical" evidence="8">
    <location>
        <begin position="63"/>
        <end position="81"/>
    </location>
</feature>
<feature type="domain" description="YetF C-terminal" evidence="9">
    <location>
        <begin position="82"/>
        <end position="152"/>
    </location>
</feature>
<dbReference type="RefSeq" id="WP_007133168.1">
    <property type="nucleotide sequence ID" value="NZ_BOSA01000004.1"/>
</dbReference>
<dbReference type="Gene3D" id="3.30.240.20">
    <property type="entry name" value="bsu07140 like domains"/>
    <property type="match status" value="2"/>
</dbReference>
<accession>A0ABS4FKY5</accession>
<evidence type="ECO:0000256" key="2">
    <source>
        <dbReference type="ARBA" id="ARBA00006448"/>
    </source>
</evidence>
<dbReference type="GeneID" id="95407900"/>
<dbReference type="PANTHER" id="PTHR34582">
    <property type="entry name" value="UPF0702 TRANSMEMBRANE PROTEIN YCAP"/>
    <property type="match status" value="1"/>
</dbReference>
<feature type="domain" description="YetF C-terminal" evidence="9">
    <location>
        <begin position="252"/>
        <end position="301"/>
    </location>
</feature>
<dbReference type="InterPro" id="IPR023090">
    <property type="entry name" value="UPF0702_alpha/beta_dom_sf"/>
</dbReference>
<comment type="subcellular location">
    <subcellularLocation>
        <location evidence="1">Cell membrane</location>
        <topology evidence="1">Multi-pass membrane protein</topology>
    </subcellularLocation>
</comment>
<proteinExistence type="inferred from homology"/>
<evidence type="ECO:0000256" key="3">
    <source>
        <dbReference type="ARBA" id="ARBA00022475"/>
    </source>
</evidence>
<feature type="compositionally biased region" description="Low complexity" evidence="7">
    <location>
        <begin position="155"/>
        <end position="222"/>
    </location>
</feature>
<keyword evidence="6 8" id="KW-0472">Membrane</keyword>
<evidence type="ECO:0000256" key="6">
    <source>
        <dbReference type="ARBA" id="ARBA00023136"/>
    </source>
</evidence>
<protein>
    <submittedName>
        <fullName evidence="10">Uncharacterized membrane protein YcaP (DUF421 family)</fullName>
    </submittedName>
</protein>
<dbReference type="Pfam" id="PF04239">
    <property type="entry name" value="DUF421"/>
    <property type="match status" value="2"/>
</dbReference>
<evidence type="ECO:0000256" key="8">
    <source>
        <dbReference type="SAM" id="Phobius"/>
    </source>
</evidence>
<evidence type="ECO:0000256" key="5">
    <source>
        <dbReference type="ARBA" id="ARBA00022989"/>
    </source>
</evidence>
<evidence type="ECO:0000256" key="4">
    <source>
        <dbReference type="ARBA" id="ARBA00022692"/>
    </source>
</evidence>
<feature type="transmembrane region" description="Helical" evidence="8">
    <location>
        <begin position="6"/>
        <end position="26"/>
    </location>
</feature>
<dbReference type="Proteomes" id="UP000706926">
    <property type="component" value="Unassembled WGS sequence"/>
</dbReference>
<feature type="transmembrane region" description="Helical" evidence="8">
    <location>
        <begin position="33"/>
        <end position="51"/>
    </location>
</feature>
<gene>
    <name evidence="10" type="ORF">J2Z18_006066</name>
</gene>
<evidence type="ECO:0000256" key="1">
    <source>
        <dbReference type="ARBA" id="ARBA00004651"/>
    </source>
</evidence>
<keyword evidence="11" id="KW-1185">Reference proteome</keyword>
<evidence type="ECO:0000313" key="10">
    <source>
        <dbReference type="EMBL" id="MBP1896924.1"/>
    </source>
</evidence>
<evidence type="ECO:0000259" key="9">
    <source>
        <dbReference type="Pfam" id="PF04239"/>
    </source>
</evidence>
<evidence type="ECO:0000313" key="11">
    <source>
        <dbReference type="Proteomes" id="UP000706926"/>
    </source>
</evidence>
<comment type="caution">
    <text evidence="10">The sequence shown here is derived from an EMBL/GenBank/DDBJ whole genome shotgun (WGS) entry which is preliminary data.</text>
</comment>
<reference evidence="10 11" key="1">
    <citation type="submission" date="2021-03" db="EMBL/GenBank/DDBJ databases">
        <title>Genomic Encyclopedia of Type Strains, Phase IV (KMG-IV): sequencing the most valuable type-strain genomes for metagenomic binning, comparative biology and taxonomic classification.</title>
        <authorList>
            <person name="Goeker M."/>
        </authorList>
    </citation>
    <scope>NUCLEOTIDE SEQUENCE [LARGE SCALE GENOMIC DNA]</scope>
    <source>
        <strain evidence="10 11">DSM 15596</strain>
    </source>
</reference>
<dbReference type="EMBL" id="JAGGKI010000034">
    <property type="protein sequence ID" value="MBP1896924.1"/>
    <property type="molecule type" value="Genomic_DNA"/>
</dbReference>
<evidence type="ECO:0000256" key="7">
    <source>
        <dbReference type="SAM" id="MobiDB-lite"/>
    </source>
</evidence>
<comment type="similarity">
    <text evidence="2">Belongs to the UPF0702 family.</text>
</comment>
<organism evidence="10 11">
    <name type="scientific">Paenibacillus lactis</name>
    <dbReference type="NCBI Taxonomy" id="228574"/>
    <lineage>
        <taxon>Bacteria</taxon>
        <taxon>Bacillati</taxon>
        <taxon>Bacillota</taxon>
        <taxon>Bacilli</taxon>
        <taxon>Bacillales</taxon>
        <taxon>Paenibacillaceae</taxon>
        <taxon>Paenibacillus</taxon>
    </lineage>
</organism>
<dbReference type="InterPro" id="IPR007353">
    <property type="entry name" value="DUF421"/>
</dbReference>
<keyword evidence="5 8" id="KW-1133">Transmembrane helix</keyword>
<feature type="region of interest" description="Disordered" evidence="7">
    <location>
        <begin position="148"/>
        <end position="238"/>
    </location>
</feature>
<dbReference type="PANTHER" id="PTHR34582:SF6">
    <property type="entry name" value="UPF0702 TRANSMEMBRANE PROTEIN YCAP"/>
    <property type="match status" value="1"/>
</dbReference>
<keyword evidence="3" id="KW-1003">Cell membrane</keyword>